<name>A0A9N9EA56_9GLOM</name>
<proteinExistence type="predicted"/>
<evidence type="ECO:0000313" key="2">
    <source>
        <dbReference type="Proteomes" id="UP000789831"/>
    </source>
</evidence>
<protein>
    <submittedName>
        <fullName evidence="1">7_t:CDS:1</fullName>
    </submittedName>
</protein>
<reference evidence="1" key="1">
    <citation type="submission" date="2021-06" db="EMBL/GenBank/DDBJ databases">
        <authorList>
            <person name="Kallberg Y."/>
            <person name="Tangrot J."/>
            <person name="Rosling A."/>
        </authorList>
    </citation>
    <scope>NUCLEOTIDE SEQUENCE</scope>
    <source>
        <strain evidence="1">MT106</strain>
    </source>
</reference>
<sequence>PVLLEAALEENSELEALRELDGTFQSGGILEAGCQDELVARLLSVWLRLICRERKQTGGIIFNPSAGPQLSR</sequence>
<dbReference type="AlphaFoldDB" id="A0A9N9EA56"/>
<keyword evidence="2" id="KW-1185">Reference proteome</keyword>
<dbReference type="EMBL" id="CAJVPL010006723">
    <property type="protein sequence ID" value="CAG8665944.1"/>
    <property type="molecule type" value="Genomic_DNA"/>
</dbReference>
<accession>A0A9N9EA56</accession>
<gene>
    <name evidence="1" type="ORF">AGERDE_LOCUS12037</name>
</gene>
<comment type="caution">
    <text evidence="1">The sequence shown here is derived from an EMBL/GenBank/DDBJ whole genome shotgun (WGS) entry which is preliminary data.</text>
</comment>
<evidence type="ECO:0000313" key="1">
    <source>
        <dbReference type="EMBL" id="CAG8665944.1"/>
    </source>
</evidence>
<dbReference type="Proteomes" id="UP000789831">
    <property type="component" value="Unassembled WGS sequence"/>
</dbReference>
<feature type="non-terminal residue" evidence="1">
    <location>
        <position position="72"/>
    </location>
</feature>
<organism evidence="1 2">
    <name type="scientific">Ambispora gerdemannii</name>
    <dbReference type="NCBI Taxonomy" id="144530"/>
    <lineage>
        <taxon>Eukaryota</taxon>
        <taxon>Fungi</taxon>
        <taxon>Fungi incertae sedis</taxon>
        <taxon>Mucoromycota</taxon>
        <taxon>Glomeromycotina</taxon>
        <taxon>Glomeromycetes</taxon>
        <taxon>Archaeosporales</taxon>
        <taxon>Ambisporaceae</taxon>
        <taxon>Ambispora</taxon>
    </lineage>
</organism>